<dbReference type="InterPro" id="IPR050757">
    <property type="entry name" value="Collagen_mod_GT25"/>
</dbReference>
<dbReference type="GO" id="GO:0005506">
    <property type="term" value="F:iron ion binding"/>
    <property type="evidence" value="ECO:0007669"/>
    <property type="project" value="InterPro"/>
</dbReference>
<dbReference type="PANTHER" id="PTHR10730:SF6">
    <property type="entry name" value="PROCOLLAGEN-LYSINE,2-OXOGLUTARATE 5-DIOXYGENASE 2"/>
    <property type="match status" value="1"/>
</dbReference>
<dbReference type="GO" id="GO:0008475">
    <property type="term" value="F:procollagen-lysine 5-dioxygenase activity"/>
    <property type="evidence" value="ECO:0007669"/>
    <property type="project" value="TreeGrafter"/>
</dbReference>
<keyword evidence="6" id="KW-0408">Iron</keyword>
<keyword evidence="3" id="KW-0847">Vitamin C</keyword>
<evidence type="ECO:0000256" key="6">
    <source>
        <dbReference type="ARBA" id="ARBA00023004"/>
    </source>
</evidence>
<feature type="domain" description="Fe2OG dioxygenase" evidence="7">
    <location>
        <begin position="118"/>
        <end position="210"/>
    </location>
</feature>
<gene>
    <name evidence="8" type="ORF">HNQ88_004960</name>
</gene>
<dbReference type="AlphaFoldDB" id="A0AAE4BVN8"/>
<protein>
    <recommendedName>
        <fullName evidence="7">Fe2OG dioxygenase domain-containing protein</fullName>
    </recommendedName>
</protein>
<comment type="cofactor">
    <cofactor evidence="1">
        <name>L-ascorbate</name>
        <dbReference type="ChEBI" id="CHEBI:38290"/>
    </cofactor>
</comment>
<dbReference type="PROSITE" id="PS51471">
    <property type="entry name" value="FE2OG_OXY"/>
    <property type="match status" value="1"/>
</dbReference>
<dbReference type="InterPro" id="IPR006620">
    <property type="entry name" value="Pro_4_hyd_alph"/>
</dbReference>
<proteinExistence type="predicted"/>
<keyword evidence="5" id="KW-0560">Oxidoreductase</keyword>
<name>A0AAE4BVN8_9BACT</name>
<evidence type="ECO:0000256" key="3">
    <source>
        <dbReference type="ARBA" id="ARBA00022896"/>
    </source>
</evidence>
<reference evidence="8" key="1">
    <citation type="submission" date="2023-07" db="EMBL/GenBank/DDBJ databases">
        <title>Genomic Encyclopedia of Type Strains, Phase IV (KMG-IV): sequencing the most valuable type-strain genomes for metagenomic binning, comparative biology and taxonomic classification.</title>
        <authorList>
            <person name="Goeker M."/>
        </authorList>
    </citation>
    <scope>NUCLEOTIDE SEQUENCE</scope>
    <source>
        <strain evidence="8">DSM 26174</strain>
    </source>
</reference>
<evidence type="ECO:0000256" key="4">
    <source>
        <dbReference type="ARBA" id="ARBA00022964"/>
    </source>
</evidence>
<evidence type="ECO:0000259" key="7">
    <source>
        <dbReference type="PROSITE" id="PS51471"/>
    </source>
</evidence>
<evidence type="ECO:0000256" key="2">
    <source>
        <dbReference type="ARBA" id="ARBA00022723"/>
    </source>
</evidence>
<comment type="caution">
    <text evidence="8">The sequence shown here is derived from an EMBL/GenBank/DDBJ whole genome shotgun (WGS) entry which is preliminary data.</text>
</comment>
<dbReference type="PANTHER" id="PTHR10730">
    <property type="entry name" value="PROCOLLAGEN-LYSINE,2-OXOGLUTARATE 5-DIOXYGENASE/GLYCOSYLTRANSFERASE 25 FAMILY MEMBER"/>
    <property type="match status" value="1"/>
</dbReference>
<sequence length="211" mass="24904">MKPTLTNNHPILKHHTNDEKKIWFEKYVNPLLISQEYDLIIDEPIPGLFLFPFFNENFCKEIIQLAEELNQWEVDRHDNYPTTDILLEKLDLKHIYDETIQNFVTPMLVAKYNLQGRSWYQMDHENFIIKYSDTAQKHLSLHHDNSALTINLCLNNEFEGGGTYFPKFKKLLRLDKIGYAMVHPGNITHFHGARPIESGNRYIIVSFLKTQ</sequence>
<organism evidence="8 9">
    <name type="scientific">Aureibacter tunicatorum</name>
    <dbReference type="NCBI Taxonomy" id="866807"/>
    <lineage>
        <taxon>Bacteria</taxon>
        <taxon>Pseudomonadati</taxon>
        <taxon>Bacteroidota</taxon>
        <taxon>Cytophagia</taxon>
        <taxon>Cytophagales</taxon>
        <taxon>Persicobacteraceae</taxon>
        <taxon>Aureibacter</taxon>
    </lineage>
</organism>
<dbReference type="EMBL" id="JAVDQD010000013">
    <property type="protein sequence ID" value="MDR6241873.1"/>
    <property type="molecule type" value="Genomic_DNA"/>
</dbReference>
<dbReference type="GO" id="GO:0031418">
    <property type="term" value="F:L-ascorbic acid binding"/>
    <property type="evidence" value="ECO:0007669"/>
    <property type="project" value="UniProtKB-KW"/>
</dbReference>
<evidence type="ECO:0000256" key="5">
    <source>
        <dbReference type="ARBA" id="ARBA00023002"/>
    </source>
</evidence>
<keyword evidence="9" id="KW-1185">Reference proteome</keyword>
<accession>A0AAE4BVN8</accession>
<dbReference type="Gene3D" id="2.60.120.620">
    <property type="entry name" value="q2cbj1_9rhob like domain"/>
    <property type="match status" value="1"/>
</dbReference>
<dbReference type="SMART" id="SM00702">
    <property type="entry name" value="P4Hc"/>
    <property type="match status" value="1"/>
</dbReference>
<dbReference type="InterPro" id="IPR005123">
    <property type="entry name" value="Oxoglu/Fe-dep_dioxygenase_dom"/>
</dbReference>
<keyword evidence="2" id="KW-0479">Metal-binding</keyword>
<evidence type="ECO:0000313" key="9">
    <source>
        <dbReference type="Proteomes" id="UP001185092"/>
    </source>
</evidence>
<dbReference type="RefSeq" id="WP_309943038.1">
    <property type="nucleotide sequence ID" value="NZ_AP025310.1"/>
</dbReference>
<evidence type="ECO:0000313" key="8">
    <source>
        <dbReference type="EMBL" id="MDR6241873.1"/>
    </source>
</evidence>
<dbReference type="Proteomes" id="UP001185092">
    <property type="component" value="Unassembled WGS sequence"/>
</dbReference>
<evidence type="ECO:0000256" key="1">
    <source>
        <dbReference type="ARBA" id="ARBA00001961"/>
    </source>
</evidence>
<keyword evidence="4" id="KW-0223">Dioxygenase</keyword>